<dbReference type="InterPro" id="IPR050440">
    <property type="entry name" value="Laminin/Netrin_ECM"/>
</dbReference>
<feature type="disulfide bond" evidence="6">
    <location>
        <begin position="539"/>
        <end position="548"/>
    </location>
</feature>
<keyword evidence="1" id="KW-0732">Signal</keyword>
<dbReference type="SUPFAM" id="SSF48726">
    <property type="entry name" value="Immunoglobulin"/>
    <property type="match status" value="1"/>
</dbReference>
<evidence type="ECO:0000259" key="11">
    <source>
        <dbReference type="PROSITE" id="PS51115"/>
    </source>
</evidence>
<dbReference type="InterPro" id="IPR013783">
    <property type="entry name" value="Ig-like_fold"/>
</dbReference>
<dbReference type="EMBL" id="UYRU01000025">
    <property type="protein sequence ID" value="VDK29071.1"/>
    <property type="molecule type" value="Genomic_DNA"/>
</dbReference>
<dbReference type="CDD" id="cd00112">
    <property type="entry name" value="LDLa"/>
    <property type="match status" value="1"/>
</dbReference>
<dbReference type="SMART" id="SM00408">
    <property type="entry name" value="IGc2"/>
    <property type="match status" value="1"/>
</dbReference>
<dbReference type="Pfam" id="PF00052">
    <property type="entry name" value="Laminin_B"/>
    <property type="match status" value="1"/>
</dbReference>
<organism evidence="12 13">
    <name type="scientific">Dibothriocephalus latus</name>
    <name type="common">Fish tapeworm</name>
    <name type="synonym">Diphyllobothrium latum</name>
    <dbReference type="NCBI Taxonomy" id="60516"/>
    <lineage>
        <taxon>Eukaryota</taxon>
        <taxon>Metazoa</taxon>
        <taxon>Spiralia</taxon>
        <taxon>Lophotrochozoa</taxon>
        <taxon>Platyhelminthes</taxon>
        <taxon>Cestoda</taxon>
        <taxon>Eucestoda</taxon>
        <taxon>Diphyllobothriidea</taxon>
        <taxon>Diphyllobothriidae</taxon>
        <taxon>Dibothriocephalus</taxon>
    </lineage>
</organism>
<dbReference type="InterPro" id="IPR003599">
    <property type="entry name" value="Ig_sub"/>
</dbReference>
<evidence type="ECO:0000259" key="8">
    <source>
        <dbReference type="PROSITE" id="PS50026"/>
    </source>
</evidence>
<keyword evidence="2" id="KW-0677">Repeat</keyword>
<reference evidence="12 13" key="1">
    <citation type="submission" date="2018-11" db="EMBL/GenBank/DDBJ databases">
        <authorList>
            <consortium name="Pathogen Informatics"/>
        </authorList>
    </citation>
    <scope>NUCLEOTIDE SEQUENCE [LARGE SCALE GENOMIC DNA]</scope>
</reference>
<feature type="domain" description="Laminin IV type A" evidence="11">
    <location>
        <begin position="178"/>
        <end position="381"/>
    </location>
</feature>
<proteinExistence type="predicted"/>
<evidence type="ECO:0000259" key="9">
    <source>
        <dbReference type="PROSITE" id="PS50050"/>
    </source>
</evidence>
<feature type="domain" description="Ig-like" evidence="10">
    <location>
        <begin position="48"/>
        <end position="137"/>
    </location>
</feature>
<dbReference type="PROSITE" id="PS50050">
    <property type="entry name" value="TNFR_NGFR_2"/>
    <property type="match status" value="1"/>
</dbReference>
<evidence type="ECO:0000256" key="1">
    <source>
        <dbReference type="ARBA" id="ARBA00022729"/>
    </source>
</evidence>
<dbReference type="InterPro" id="IPR001368">
    <property type="entry name" value="TNFR/NGFR_Cys_rich_reg"/>
</dbReference>
<protein>
    <recommendedName>
        <fullName evidence="14">Ig-like domain-containing protein</fullName>
    </recommendedName>
</protein>
<dbReference type="PROSITE" id="PS50026">
    <property type="entry name" value="EGF_3"/>
    <property type="match status" value="1"/>
</dbReference>
<dbReference type="InterPro" id="IPR036179">
    <property type="entry name" value="Ig-like_dom_sf"/>
</dbReference>
<dbReference type="SMART" id="SM00281">
    <property type="entry name" value="LamB"/>
    <property type="match status" value="1"/>
</dbReference>
<evidence type="ECO:0000256" key="6">
    <source>
        <dbReference type="PROSITE-ProRule" id="PRU00076"/>
    </source>
</evidence>
<dbReference type="PANTHER" id="PTHR10574">
    <property type="entry name" value="NETRIN/LAMININ-RELATED"/>
    <property type="match status" value="1"/>
</dbReference>
<dbReference type="AlphaFoldDB" id="A0A3P6QAJ2"/>
<dbReference type="GO" id="GO:0030154">
    <property type="term" value="P:cell differentiation"/>
    <property type="evidence" value="ECO:0007669"/>
    <property type="project" value="UniProtKB-ARBA"/>
</dbReference>
<feature type="domain" description="EGF-like" evidence="8">
    <location>
        <begin position="510"/>
        <end position="549"/>
    </location>
</feature>
<dbReference type="SMART" id="SM00192">
    <property type="entry name" value="LDLa"/>
    <property type="match status" value="1"/>
</dbReference>
<dbReference type="PROSITE" id="PS50068">
    <property type="entry name" value="LDLRA_2"/>
    <property type="match status" value="1"/>
</dbReference>
<dbReference type="PROSITE" id="PS01248">
    <property type="entry name" value="EGF_LAM_1"/>
    <property type="match status" value="2"/>
</dbReference>
<evidence type="ECO:0008006" key="14">
    <source>
        <dbReference type="Google" id="ProtNLM"/>
    </source>
</evidence>
<name>A0A3P6QAJ2_DIBLA</name>
<accession>A0A3P6QAJ2</accession>
<keyword evidence="6" id="KW-0245">EGF-like domain</keyword>
<dbReference type="PANTHER" id="PTHR10574:SF406">
    <property type="entry name" value="LAMININ SUBUNIT ALPHA 5"/>
    <property type="match status" value="1"/>
</dbReference>
<dbReference type="InterPro" id="IPR000034">
    <property type="entry name" value="Laminin_IV"/>
</dbReference>
<keyword evidence="13" id="KW-1185">Reference proteome</keyword>
<gene>
    <name evidence="12" type="ORF">DILT_LOCUS8</name>
</gene>
<dbReference type="Proteomes" id="UP000281553">
    <property type="component" value="Unassembled WGS sequence"/>
</dbReference>
<dbReference type="InterPro" id="IPR002172">
    <property type="entry name" value="LDrepeatLR_classA_rpt"/>
</dbReference>
<dbReference type="InterPro" id="IPR007110">
    <property type="entry name" value="Ig-like_dom"/>
</dbReference>
<dbReference type="GO" id="GO:0009888">
    <property type="term" value="P:tissue development"/>
    <property type="evidence" value="ECO:0007669"/>
    <property type="project" value="TreeGrafter"/>
</dbReference>
<evidence type="ECO:0000313" key="12">
    <source>
        <dbReference type="EMBL" id="VDK29071.1"/>
    </source>
</evidence>
<evidence type="ECO:0000256" key="7">
    <source>
        <dbReference type="PROSITE-ProRule" id="PRU00206"/>
    </source>
</evidence>
<evidence type="ECO:0000259" key="10">
    <source>
        <dbReference type="PROSITE" id="PS50835"/>
    </source>
</evidence>
<sequence length="674" mass="74432">MPLSSVTGCYGSYFTCPDTNRPIPKSYMCDGQVDCEPNGEDEQDCSLPSVIRPPRPQEVLGIEGTNLTLECVVHGRPAPAVNWRFNWGPIGSDVPHHLENRVEDCERTVSQLTLVNIQPRAAGMYTCEGVNRAITLAPDYIVNIATGNICSPPTFNDAAWFTEMCLTCFCSNVSDQCRSLRGYSIADIDQYAKPSIDDVKLVEYDNADQPVTEKLSGLQMTDSTFTVPATYEQPVFLEGTFGLSGSWVNSYSLYLKADITLRGPTDGYTPLSLITLEGNGQKIHYCPLKDRLALYTSEQGHLNQLQVRLTERDGWSLDPNCTRSDQAATRDQMMTVLSNLEKIRFRVKHYKNQESYSIGNIRREYVVPSDALGMLHPEIESCQCPEGYMGLSCETCDKGWERDPKDPLKCRKACYCEECDEEGNCIACPPNNTGPDCRGCKPGFYRAADQPETSPCLPCGKCGNGYAHVSKECFADATLPDGYRCRCEARENGQLVENECDLCELEEPPEEANCADRPPKHKCLAEGTESVGEDGACACREGYAGEDCSTCATGWMKFGNKCLACYCAGATDSCRASERHFFENITLANPGRYKLDAVMAIKMPTGELDPIPLDDEGNPRIKHVYAESNPEHRGLPEDLLLFKPLTTSGISHLRIQISDTKSTASASDIPIYVS</sequence>
<dbReference type="Gene3D" id="4.10.400.10">
    <property type="entry name" value="Low-density Lipoprotein Receptor"/>
    <property type="match status" value="1"/>
</dbReference>
<dbReference type="InterPro" id="IPR036055">
    <property type="entry name" value="LDL_receptor-like_sf"/>
</dbReference>
<dbReference type="PROSITE" id="PS00022">
    <property type="entry name" value="EGF_1"/>
    <property type="match status" value="1"/>
</dbReference>
<dbReference type="OrthoDB" id="10055367at2759"/>
<keyword evidence="4" id="KW-0325">Glycoprotein</keyword>
<dbReference type="SMART" id="SM00409">
    <property type="entry name" value="IG"/>
    <property type="match status" value="1"/>
</dbReference>
<dbReference type="PROSITE" id="PS50835">
    <property type="entry name" value="IG_LIKE"/>
    <property type="match status" value="1"/>
</dbReference>
<evidence type="ECO:0000256" key="3">
    <source>
        <dbReference type="ARBA" id="ARBA00023157"/>
    </source>
</evidence>
<evidence type="ECO:0000256" key="2">
    <source>
        <dbReference type="ARBA" id="ARBA00022737"/>
    </source>
</evidence>
<keyword evidence="5" id="KW-0424">Laminin EGF-like domain</keyword>
<feature type="repeat" description="TNFR-Cys" evidence="7">
    <location>
        <begin position="439"/>
        <end position="485"/>
    </location>
</feature>
<evidence type="ECO:0000256" key="5">
    <source>
        <dbReference type="ARBA" id="ARBA00023292"/>
    </source>
</evidence>
<comment type="caution">
    <text evidence="6">Lacks conserved residue(s) required for the propagation of feature annotation.</text>
</comment>
<feature type="domain" description="TNFR-Cys" evidence="9">
    <location>
        <begin position="439"/>
        <end position="485"/>
    </location>
</feature>
<dbReference type="GO" id="GO:0009887">
    <property type="term" value="P:animal organ morphogenesis"/>
    <property type="evidence" value="ECO:0007669"/>
    <property type="project" value="TreeGrafter"/>
</dbReference>
<dbReference type="InterPro" id="IPR003598">
    <property type="entry name" value="Ig_sub2"/>
</dbReference>
<dbReference type="Pfam" id="PF13927">
    <property type="entry name" value="Ig_3"/>
    <property type="match status" value="1"/>
</dbReference>
<evidence type="ECO:0000313" key="13">
    <source>
        <dbReference type="Proteomes" id="UP000281553"/>
    </source>
</evidence>
<dbReference type="SUPFAM" id="SSF57424">
    <property type="entry name" value="LDL receptor-like module"/>
    <property type="match status" value="1"/>
</dbReference>
<dbReference type="PROSITE" id="PS51115">
    <property type="entry name" value="LAMININ_IVA"/>
    <property type="match status" value="1"/>
</dbReference>
<dbReference type="InterPro" id="IPR002049">
    <property type="entry name" value="LE_dom"/>
</dbReference>
<dbReference type="InterPro" id="IPR000742">
    <property type="entry name" value="EGF"/>
</dbReference>
<evidence type="ECO:0000256" key="4">
    <source>
        <dbReference type="ARBA" id="ARBA00023180"/>
    </source>
</evidence>
<dbReference type="Gene3D" id="2.60.40.10">
    <property type="entry name" value="Immunoglobulins"/>
    <property type="match status" value="1"/>
</dbReference>
<keyword evidence="3 6" id="KW-1015">Disulfide bond</keyword>